<dbReference type="EMBL" id="CP076023">
    <property type="protein sequence ID" value="QWC16600.1"/>
    <property type="molecule type" value="Genomic_DNA"/>
</dbReference>
<gene>
    <name evidence="3" type="ORF">KKR89_02740</name>
</gene>
<feature type="transmembrane region" description="Helical" evidence="2">
    <location>
        <begin position="764"/>
        <end position="782"/>
    </location>
</feature>
<dbReference type="Proteomes" id="UP000679335">
    <property type="component" value="Chromosome"/>
</dbReference>
<keyword evidence="4" id="KW-1185">Reference proteome</keyword>
<dbReference type="NCBIfam" id="TIGR01167">
    <property type="entry name" value="LPXTG_anchor"/>
    <property type="match status" value="1"/>
</dbReference>
<feature type="region of interest" description="Disordered" evidence="1">
    <location>
        <begin position="678"/>
        <end position="751"/>
    </location>
</feature>
<reference evidence="3 4" key="1">
    <citation type="submission" date="2021-05" db="EMBL/GenBank/DDBJ databases">
        <title>Novel species in genus Cellulomonas.</title>
        <authorList>
            <person name="Zhang G."/>
        </authorList>
    </citation>
    <scope>NUCLEOTIDE SEQUENCE [LARGE SCALE GENOMIC DNA]</scope>
    <source>
        <strain evidence="4">zg-ZUI157</strain>
    </source>
</reference>
<protein>
    <submittedName>
        <fullName evidence="3">LPXTG cell wall anchor domain-containing protein</fullName>
    </submittedName>
</protein>
<accession>A0ABX8GKX3</accession>
<sequence length="790" mass="87461">MSRQNQLLAHEKRRERLRRLLVLLTGLLLAATGVLAPVGEVAGAPRFDIRCDELIDGIDGIAGDDDLPGGKNVPAGHKERIPDYTYENASEAFRDRAAPTQAELDALQGDYRDFPAGSEDRMLRRWKVYEGPWDWERWRNTYIPNQANDARGDGFHRNVGRRLQLGGPEWMCEDTKLWNEKQLGYERRYDSVNRTKQLAMELKSGGSPLKLEQLRADQALMRGSGWKVYYVFSQEPLRGQVRLMDQHGIRYVVLESTARLQNPPAKPANTSLNPDPNKPTGGAAKDLAARSGRTAADAREARRLADDFDDDQRRQGFGARRPGGIDWTSLELHYVSDDPQTKDFGYAFSAAELPDDGEAEPGFGGEAALDLSSDALFTWLALDQSQFWVNLNPDSPESIIDPQFATTDAGRVLLQADLRFKETQYEYMDPETEHGKAFWDSMERTSEGLICHGSYRMWVEPKPATVREDGDQLYILDAPLAARYEPMDIDWRPPGQEEDFCEDAPQDIVDRNTRRIADTFAPLLEQRVNSAPEYADLRRVYTSRVAAQWLEERDAERPGAFHDVIGSGDVSPWPARTAWDPQDVFDEYVQQLSTPLFRYEWTFGDIEYWMDIVGGVTLPDTPREAMPAEQFQQEHPTLPTTVQSSVHDAVSVPLAAPAGNALGTFAEDTESMAWLGGGPIVQLAPEPTDPPDPGPTDPGPTDPGPTDPGPTDPGPTDPGPGPGDPGTPPGGRADGPAGPRGGSPREVVAWGGGTLPRTGFSEPWIVPTALGLILAGGALLVLRHRWTRRP</sequence>
<proteinExistence type="predicted"/>
<dbReference type="RefSeq" id="WP_214765664.1">
    <property type="nucleotide sequence ID" value="NZ_CP076023.1"/>
</dbReference>
<keyword evidence="2" id="KW-1133">Transmembrane helix</keyword>
<name>A0ABX8GKX3_9CELL</name>
<keyword evidence="2" id="KW-0812">Transmembrane</keyword>
<organism evidence="3 4">
    <name type="scientific">Cellulomonas dongxiuzhuiae</name>
    <dbReference type="NCBI Taxonomy" id="2819979"/>
    <lineage>
        <taxon>Bacteria</taxon>
        <taxon>Bacillati</taxon>
        <taxon>Actinomycetota</taxon>
        <taxon>Actinomycetes</taxon>
        <taxon>Micrococcales</taxon>
        <taxon>Cellulomonadaceae</taxon>
        <taxon>Cellulomonas</taxon>
    </lineage>
</organism>
<evidence type="ECO:0000313" key="4">
    <source>
        <dbReference type="Proteomes" id="UP000679335"/>
    </source>
</evidence>
<feature type="compositionally biased region" description="Basic and acidic residues" evidence="1">
    <location>
        <begin position="296"/>
        <end position="314"/>
    </location>
</feature>
<feature type="compositionally biased region" description="Pro residues" evidence="1">
    <location>
        <begin position="687"/>
        <end position="728"/>
    </location>
</feature>
<keyword evidence="2" id="KW-0472">Membrane</keyword>
<evidence type="ECO:0000256" key="1">
    <source>
        <dbReference type="SAM" id="MobiDB-lite"/>
    </source>
</evidence>
<evidence type="ECO:0000313" key="3">
    <source>
        <dbReference type="EMBL" id="QWC16600.1"/>
    </source>
</evidence>
<evidence type="ECO:0000256" key="2">
    <source>
        <dbReference type="SAM" id="Phobius"/>
    </source>
</evidence>
<feature type="region of interest" description="Disordered" evidence="1">
    <location>
        <begin position="260"/>
        <end position="320"/>
    </location>
</feature>